<dbReference type="PANTHER" id="PTHR30244:SF34">
    <property type="entry name" value="DTDP-4-AMINO-4,6-DIDEOXYGALACTOSE TRANSAMINASE"/>
    <property type="match status" value="1"/>
</dbReference>
<dbReference type="AlphaFoldDB" id="A0A0F9BSR0"/>
<comment type="caution">
    <text evidence="1">The sequence shown here is derived from an EMBL/GenBank/DDBJ whole genome shotgun (WGS) entry which is preliminary data.</text>
</comment>
<reference evidence="1" key="1">
    <citation type="journal article" date="2015" name="Nature">
        <title>Complex archaea that bridge the gap between prokaryotes and eukaryotes.</title>
        <authorList>
            <person name="Spang A."/>
            <person name="Saw J.H."/>
            <person name="Jorgensen S.L."/>
            <person name="Zaremba-Niedzwiedzka K."/>
            <person name="Martijn J."/>
            <person name="Lind A.E."/>
            <person name="van Eijk R."/>
            <person name="Schleper C."/>
            <person name="Guy L."/>
            <person name="Ettema T.J."/>
        </authorList>
    </citation>
    <scope>NUCLEOTIDE SEQUENCE</scope>
</reference>
<dbReference type="PANTHER" id="PTHR30244">
    <property type="entry name" value="TRANSAMINASE"/>
    <property type="match status" value="1"/>
</dbReference>
<evidence type="ECO:0000313" key="1">
    <source>
        <dbReference type="EMBL" id="KKL16932.1"/>
    </source>
</evidence>
<sequence>MLIPFGHLDVTDTTKRLCNEALDSGRLSSGKLVREFEEKYAEVVGVKHAVTASSGTNALAMALMVLYDYGAERGNTVICPALTFPGTTNAVCQAGFVPEFVDIDRKTLCIDAAQIDSIPMFQAEAIMPVSLMGKQPDWKALRAIADDEGPALIEDAAESHGAELDGIKAGAFGDIAGFSLYAAHIISCIEGGIATTNNEDYAAIMRSIRGDGRACNCKVCVANQGTGACKKRWASGSDRRFQFDRIGMSCKMTIK</sequence>
<dbReference type="Pfam" id="PF01041">
    <property type="entry name" value="DegT_DnrJ_EryC1"/>
    <property type="match status" value="1"/>
</dbReference>
<dbReference type="GO" id="GO:0030170">
    <property type="term" value="F:pyridoxal phosphate binding"/>
    <property type="evidence" value="ECO:0007669"/>
    <property type="project" value="TreeGrafter"/>
</dbReference>
<organism evidence="1">
    <name type="scientific">marine sediment metagenome</name>
    <dbReference type="NCBI Taxonomy" id="412755"/>
    <lineage>
        <taxon>unclassified sequences</taxon>
        <taxon>metagenomes</taxon>
        <taxon>ecological metagenomes</taxon>
    </lineage>
</organism>
<dbReference type="EMBL" id="LAZR01039467">
    <property type="protein sequence ID" value="KKL16932.1"/>
    <property type="molecule type" value="Genomic_DNA"/>
</dbReference>
<name>A0A0F9BSR0_9ZZZZ</name>
<dbReference type="GO" id="GO:0000271">
    <property type="term" value="P:polysaccharide biosynthetic process"/>
    <property type="evidence" value="ECO:0007669"/>
    <property type="project" value="TreeGrafter"/>
</dbReference>
<proteinExistence type="predicted"/>
<dbReference type="GO" id="GO:0008483">
    <property type="term" value="F:transaminase activity"/>
    <property type="evidence" value="ECO:0007669"/>
    <property type="project" value="TreeGrafter"/>
</dbReference>
<protein>
    <recommendedName>
        <fullName evidence="2">DegT/DnrJ/EryC1/StrS aminotransferase</fullName>
    </recommendedName>
</protein>
<evidence type="ECO:0008006" key="2">
    <source>
        <dbReference type="Google" id="ProtNLM"/>
    </source>
</evidence>
<dbReference type="InterPro" id="IPR000653">
    <property type="entry name" value="DegT/StrS_aminotransferase"/>
</dbReference>
<dbReference type="InterPro" id="IPR015421">
    <property type="entry name" value="PyrdxlP-dep_Trfase_major"/>
</dbReference>
<dbReference type="InterPro" id="IPR015424">
    <property type="entry name" value="PyrdxlP-dep_Trfase"/>
</dbReference>
<dbReference type="Gene3D" id="3.40.640.10">
    <property type="entry name" value="Type I PLP-dependent aspartate aminotransferase-like (Major domain)"/>
    <property type="match status" value="1"/>
</dbReference>
<dbReference type="SUPFAM" id="SSF53383">
    <property type="entry name" value="PLP-dependent transferases"/>
    <property type="match status" value="1"/>
</dbReference>
<accession>A0A0F9BSR0</accession>
<gene>
    <name evidence="1" type="ORF">LCGC14_2490610</name>
</gene>